<reference evidence="1 2" key="1">
    <citation type="submission" date="2020-08" db="EMBL/GenBank/DDBJ databases">
        <title>Genome sequence of Phycicoccus endophyticus JCM 31784T.</title>
        <authorList>
            <person name="Hyun D.-W."/>
            <person name="Bae J.-W."/>
        </authorList>
    </citation>
    <scope>NUCLEOTIDE SEQUENCE [LARGE SCALE GENOMIC DNA]</scope>
    <source>
        <strain evidence="1 2">JCM 31784</strain>
    </source>
</reference>
<keyword evidence="1" id="KW-0540">Nuclease</keyword>
<sequence length="127" mass="13936">MKFPASVRELIIQRDAHRCARCSALLLSAPHSIHHRKPRGAGGTRDHRSIDPRNGVLVCGTGTTGCHGWIESHRAAAYATGWLLRSYDQLDKPLITLDGHAIYLTDDGGRSEVLAAWTTEAAREALR</sequence>
<name>A0A7G9R3J0_9MICO</name>
<evidence type="ECO:0000313" key="2">
    <source>
        <dbReference type="Proteomes" id="UP000515976"/>
    </source>
</evidence>
<keyword evidence="1" id="KW-0378">Hydrolase</keyword>
<evidence type="ECO:0000313" key="1">
    <source>
        <dbReference type="EMBL" id="QNN50165.1"/>
    </source>
</evidence>
<proteinExistence type="predicted"/>
<gene>
    <name evidence="1" type="ORF">H9L10_03655</name>
</gene>
<accession>A0A7G9R3J0</accession>
<dbReference type="RefSeq" id="WP_166102383.1">
    <property type="nucleotide sequence ID" value="NZ_BMMY01000002.1"/>
</dbReference>
<dbReference type="EMBL" id="CP060712">
    <property type="protein sequence ID" value="QNN50165.1"/>
    <property type="molecule type" value="Genomic_DNA"/>
</dbReference>
<keyword evidence="2" id="KW-1185">Reference proteome</keyword>
<keyword evidence="1" id="KW-0255">Endonuclease</keyword>
<dbReference type="KEGG" id="pei:H9L10_03655"/>
<dbReference type="Proteomes" id="UP000515976">
    <property type="component" value="Chromosome"/>
</dbReference>
<organism evidence="1 2">
    <name type="scientific">Phycicoccus endophyticus</name>
    <dbReference type="NCBI Taxonomy" id="1690220"/>
    <lineage>
        <taxon>Bacteria</taxon>
        <taxon>Bacillati</taxon>
        <taxon>Actinomycetota</taxon>
        <taxon>Actinomycetes</taxon>
        <taxon>Micrococcales</taxon>
        <taxon>Intrasporangiaceae</taxon>
        <taxon>Phycicoccus</taxon>
    </lineage>
</organism>
<protein>
    <submittedName>
        <fullName evidence="1">HNH endonuclease</fullName>
    </submittedName>
</protein>
<dbReference type="GO" id="GO:0004519">
    <property type="term" value="F:endonuclease activity"/>
    <property type="evidence" value="ECO:0007669"/>
    <property type="project" value="UniProtKB-KW"/>
</dbReference>
<dbReference type="AlphaFoldDB" id="A0A7G9R3J0"/>